<organism evidence="14 15">
    <name type="scientific">Salix brachista</name>
    <dbReference type="NCBI Taxonomy" id="2182728"/>
    <lineage>
        <taxon>Eukaryota</taxon>
        <taxon>Viridiplantae</taxon>
        <taxon>Streptophyta</taxon>
        <taxon>Embryophyta</taxon>
        <taxon>Tracheophyta</taxon>
        <taxon>Spermatophyta</taxon>
        <taxon>Magnoliopsida</taxon>
        <taxon>eudicotyledons</taxon>
        <taxon>Gunneridae</taxon>
        <taxon>Pentapetalae</taxon>
        <taxon>rosids</taxon>
        <taxon>fabids</taxon>
        <taxon>Malpighiales</taxon>
        <taxon>Salicaceae</taxon>
        <taxon>Saliceae</taxon>
        <taxon>Salix</taxon>
    </lineage>
</organism>
<keyword evidence="15" id="KW-1185">Reference proteome</keyword>
<protein>
    <recommendedName>
        <fullName evidence="13">Amino acid transporter transmembrane domain-containing protein</fullName>
    </recommendedName>
</protein>
<keyword evidence="3" id="KW-0813">Transport</keyword>
<evidence type="ECO:0000313" key="14">
    <source>
        <dbReference type="EMBL" id="KAB5573882.1"/>
    </source>
</evidence>
<reference evidence="15" key="1">
    <citation type="journal article" date="2019" name="Gigascience">
        <title>De novo genome assembly of the endangered Acer yangbiense, a plant species with extremely small populations endemic to Yunnan Province, China.</title>
        <authorList>
            <person name="Yang J."/>
            <person name="Wariss H.M."/>
            <person name="Tao L."/>
            <person name="Zhang R."/>
            <person name="Yun Q."/>
            <person name="Hollingsworth P."/>
            <person name="Dao Z."/>
            <person name="Luo G."/>
            <person name="Guo H."/>
            <person name="Ma Y."/>
            <person name="Sun W."/>
        </authorList>
    </citation>
    <scope>NUCLEOTIDE SEQUENCE [LARGE SCALE GENOMIC DNA]</scope>
    <source>
        <strain evidence="15">cv. br00</strain>
    </source>
</reference>
<keyword evidence="6" id="KW-0029">Amino-acid transport</keyword>
<evidence type="ECO:0000256" key="8">
    <source>
        <dbReference type="ARBA" id="ARBA00023136"/>
    </source>
</evidence>
<dbReference type="GO" id="GO:0015293">
    <property type="term" value="F:symporter activity"/>
    <property type="evidence" value="ECO:0007669"/>
    <property type="project" value="UniProtKB-KW"/>
</dbReference>
<comment type="subcellular location">
    <subcellularLocation>
        <location evidence="1">Endomembrane system</location>
        <topology evidence="1">Multi-pass membrane protein</topology>
    </subcellularLocation>
</comment>
<evidence type="ECO:0000256" key="1">
    <source>
        <dbReference type="ARBA" id="ARBA00004127"/>
    </source>
</evidence>
<dbReference type="GO" id="GO:0006865">
    <property type="term" value="P:amino acid transport"/>
    <property type="evidence" value="ECO:0007669"/>
    <property type="project" value="UniProtKB-KW"/>
</dbReference>
<comment type="similarity">
    <text evidence="2">Belongs to the amino acid/polyamine transporter 2 family. Amino acid/auxin permease (AAAP) (TC 2.A.18.1) subfamily.</text>
</comment>
<dbReference type="GO" id="GO:0009734">
    <property type="term" value="P:auxin-activated signaling pathway"/>
    <property type="evidence" value="ECO:0007669"/>
    <property type="project" value="UniProtKB-KW"/>
</dbReference>
<evidence type="ECO:0000313" key="15">
    <source>
        <dbReference type="Proteomes" id="UP000326939"/>
    </source>
</evidence>
<evidence type="ECO:0000256" key="11">
    <source>
        <dbReference type="SAM" id="MobiDB-lite"/>
    </source>
</evidence>
<proteinExistence type="inferred from homology"/>
<evidence type="ECO:0000256" key="2">
    <source>
        <dbReference type="ARBA" id="ARBA00005590"/>
    </source>
</evidence>
<comment type="caution">
    <text evidence="14">The sequence shown here is derived from an EMBL/GenBank/DDBJ whole genome shotgun (WGS) entry which is preliminary data.</text>
</comment>
<evidence type="ECO:0000259" key="13">
    <source>
        <dbReference type="Pfam" id="PF01490"/>
    </source>
</evidence>
<evidence type="ECO:0000256" key="9">
    <source>
        <dbReference type="ARBA" id="ARBA00023294"/>
    </source>
</evidence>
<dbReference type="GO" id="GO:0012505">
    <property type="term" value="C:endomembrane system"/>
    <property type="evidence" value="ECO:0007669"/>
    <property type="project" value="UniProtKB-SubCell"/>
</dbReference>
<dbReference type="EMBL" id="VDCV01000001">
    <property type="protein sequence ID" value="KAB5573882.1"/>
    <property type="molecule type" value="Genomic_DNA"/>
</dbReference>
<dbReference type="PANTHER" id="PTHR48017">
    <property type="entry name" value="OS05G0424000 PROTEIN-RELATED"/>
    <property type="match status" value="1"/>
</dbReference>
<feature type="transmembrane region" description="Helical" evidence="12">
    <location>
        <begin position="105"/>
        <end position="128"/>
    </location>
</feature>
<sequence length="354" mass="39427">MAAPRNFSHRFDSKGRGRGRPKCDYCDRDGHWRANCYKLNGFPGNKTQSHGTITKFSNPSKAANNATGPSNSEIPIPGLTSDQYNRLLDFLSTPNTSSANFAGSLISASAHIITAVIGSGVLSLAWAMAQLGWIARPVSLLIFSVITWYTSCLLADCYRFPGPLGVVVVGAASESSNTTRKLDQTPTWAVDSVCSVKEKGGYVVEERKVRDEREGVCKESPEETQVCISSPSQHAATTNEMILVLSQVENHELCNISPQCDQKLHSVNILVDPFETEKERNRRVFNNSARSVQTISLELFRQQRFARWDSWSRLWALGRWFGFCLSSWRSSISDGRRMQLLGFVLWLACEMGLF</sequence>
<evidence type="ECO:0000256" key="7">
    <source>
        <dbReference type="ARBA" id="ARBA00022989"/>
    </source>
</evidence>
<comment type="function">
    <text evidence="10">Carrier protein involved in proton-driven auxin influx. Mediates the formation of auxin gradient from developing leaves (site of auxin biosynthesis) to tips by contributing to the loading of auxin in vascular tissues and facilitating acropetal (base to tip) auxin transport within inner tissues of the root apex, and basipetal (tip to base) auxin transport within outer tissues of the root apex. May be involved in lateral roots and nodules formation.</text>
</comment>
<evidence type="ECO:0000256" key="4">
    <source>
        <dbReference type="ARBA" id="ARBA00022692"/>
    </source>
</evidence>
<keyword evidence="7 12" id="KW-1133">Transmembrane helix</keyword>
<dbReference type="Pfam" id="PF01490">
    <property type="entry name" value="Aa_trans"/>
    <property type="match status" value="1"/>
</dbReference>
<keyword evidence="4 12" id="KW-0812">Transmembrane</keyword>
<dbReference type="Proteomes" id="UP000326939">
    <property type="component" value="Chromosome 1"/>
</dbReference>
<evidence type="ECO:0000256" key="5">
    <source>
        <dbReference type="ARBA" id="ARBA00022847"/>
    </source>
</evidence>
<evidence type="ECO:0000256" key="10">
    <source>
        <dbReference type="ARBA" id="ARBA00045588"/>
    </source>
</evidence>
<keyword evidence="8 12" id="KW-0472">Membrane</keyword>
<feature type="domain" description="Amino acid transporter transmembrane" evidence="13">
    <location>
        <begin position="103"/>
        <end position="160"/>
    </location>
</feature>
<dbReference type="InterPro" id="IPR013057">
    <property type="entry name" value="AA_transpt_TM"/>
</dbReference>
<keyword evidence="5" id="KW-0769">Symport</keyword>
<name>A0A5N5P2Q0_9ROSI</name>
<evidence type="ECO:0000256" key="6">
    <source>
        <dbReference type="ARBA" id="ARBA00022970"/>
    </source>
</evidence>
<feature type="compositionally biased region" description="Basic and acidic residues" evidence="11">
    <location>
        <begin position="9"/>
        <end position="21"/>
    </location>
</feature>
<evidence type="ECO:0000256" key="12">
    <source>
        <dbReference type="SAM" id="Phobius"/>
    </source>
</evidence>
<keyword evidence="9" id="KW-0927">Auxin signaling pathway</keyword>
<gene>
    <name evidence="14" type="ORF">DKX38_001076</name>
</gene>
<accession>A0A5N5P2Q0</accession>
<dbReference type="AlphaFoldDB" id="A0A5N5P2Q0"/>
<feature type="transmembrane region" description="Helical" evidence="12">
    <location>
        <begin position="134"/>
        <end position="155"/>
    </location>
</feature>
<evidence type="ECO:0000256" key="3">
    <source>
        <dbReference type="ARBA" id="ARBA00022448"/>
    </source>
</evidence>
<feature type="region of interest" description="Disordered" evidence="11">
    <location>
        <begin position="1"/>
        <end position="21"/>
    </location>
</feature>